<dbReference type="EMBL" id="CAJVCH010532125">
    <property type="protein sequence ID" value="CAG7824247.1"/>
    <property type="molecule type" value="Genomic_DNA"/>
</dbReference>
<proteinExistence type="predicted"/>
<name>A0A8J2PCX7_9HEXA</name>
<keyword evidence="2" id="KW-1185">Reference proteome</keyword>
<accession>A0A8J2PCX7</accession>
<dbReference type="Proteomes" id="UP000708208">
    <property type="component" value="Unassembled WGS sequence"/>
</dbReference>
<feature type="non-terminal residue" evidence="1">
    <location>
        <position position="1"/>
    </location>
</feature>
<dbReference type="AlphaFoldDB" id="A0A8J2PCX7"/>
<evidence type="ECO:0000313" key="2">
    <source>
        <dbReference type="Proteomes" id="UP000708208"/>
    </source>
</evidence>
<organism evidence="1 2">
    <name type="scientific">Allacma fusca</name>
    <dbReference type="NCBI Taxonomy" id="39272"/>
    <lineage>
        <taxon>Eukaryota</taxon>
        <taxon>Metazoa</taxon>
        <taxon>Ecdysozoa</taxon>
        <taxon>Arthropoda</taxon>
        <taxon>Hexapoda</taxon>
        <taxon>Collembola</taxon>
        <taxon>Symphypleona</taxon>
        <taxon>Sminthuridae</taxon>
        <taxon>Allacma</taxon>
    </lineage>
</organism>
<sequence length="52" mass="5765">ANPDLQSIPHAVIRSVEIFLKSLPETRYLDFLDQLGSWDADLTLPSSVPQGL</sequence>
<comment type="caution">
    <text evidence="1">The sequence shown here is derived from an EMBL/GenBank/DDBJ whole genome shotgun (WGS) entry which is preliminary data.</text>
</comment>
<reference evidence="1" key="1">
    <citation type="submission" date="2021-06" db="EMBL/GenBank/DDBJ databases">
        <authorList>
            <person name="Hodson N. C."/>
            <person name="Mongue J. A."/>
            <person name="Jaron S. K."/>
        </authorList>
    </citation>
    <scope>NUCLEOTIDE SEQUENCE</scope>
</reference>
<gene>
    <name evidence="1" type="ORF">AFUS01_LOCUS34413</name>
</gene>
<protein>
    <submittedName>
        <fullName evidence="1">Uncharacterized protein</fullName>
    </submittedName>
</protein>
<evidence type="ECO:0000313" key="1">
    <source>
        <dbReference type="EMBL" id="CAG7824247.1"/>
    </source>
</evidence>